<accession>B8LMJ4</accession>
<reference evidence="1" key="1">
    <citation type="submission" date="2007-06" db="EMBL/GenBank/DDBJ databases">
        <title>Full length cDNA sequences from Sitka Spruce (Picea sitchensis).</title>
        <authorList>
            <person name="Ralph S.G."/>
            <person name="Chun H.E."/>
            <person name="Liao N."/>
            <person name="Ali J."/>
            <person name="Reid K."/>
            <person name="Kolosova N."/>
            <person name="Cooper N."/>
            <person name="Cullis C."/>
            <person name="Jancsik S."/>
            <person name="Moore R."/>
            <person name="Mayo M."/>
            <person name="Wagner S."/>
            <person name="Holt R.A."/>
            <person name="Jones S.J.M."/>
            <person name="Marra M.A."/>
            <person name="Ritland C.E."/>
            <person name="Ritland K."/>
            <person name="Bohlmann J."/>
        </authorList>
    </citation>
    <scope>NUCLEOTIDE SEQUENCE</scope>
    <source>
        <tissue evidence="1">Green portion of the leader tissue</tissue>
    </source>
</reference>
<organism evidence="1">
    <name type="scientific">Picea sitchensis</name>
    <name type="common">Sitka spruce</name>
    <name type="synonym">Pinus sitchensis</name>
    <dbReference type="NCBI Taxonomy" id="3332"/>
    <lineage>
        <taxon>Eukaryota</taxon>
        <taxon>Viridiplantae</taxon>
        <taxon>Streptophyta</taxon>
        <taxon>Embryophyta</taxon>
        <taxon>Tracheophyta</taxon>
        <taxon>Spermatophyta</taxon>
        <taxon>Pinopsida</taxon>
        <taxon>Pinidae</taxon>
        <taxon>Conifers I</taxon>
        <taxon>Pinales</taxon>
        <taxon>Pinaceae</taxon>
        <taxon>Picea</taxon>
    </lineage>
</organism>
<evidence type="ECO:0000313" key="1">
    <source>
        <dbReference type="EMBL" id="ABR16874.1"/>
    </source>
</evidence>
<sequence>MEEIFKFSLSAKRENNKLTQREASLVRVQIKGPSYIIFYTLSVKYTGSPCVGVGRQEFSWLDVYKVNSYSVRDVEQYHNFWKQPKGQHPQAEEVVKLLQVVVKFVAHYPNERPNTKEGVKRIA</sequence>
<dbReference type="EMBL" id="EF677017">
    <property type="protein sequence ID" value="ABR16874.1"/>
    <property type="molecule type" value="mRNA"/>
</dbReference>
<proteinExistence type="evidence at transcript level"/>
<dbReference type="AlphaFoldDB" id="B8LMJ4"/>
<dbReference type="OMA" id="HNFWKQP"/>
<protein>
    <submittedName>
        <fullName evidence="1">Uncharacterized protein</fullName>
    </submittedName>
</protein>
<name>B8LMJ4_PICSI</name>